<protein>
    <submittedName>
        <fullName evidence="2">FBD domain</fullName>
    </submittedName>
</protein>
<dbReference type="Pfam" id="PF08387">
    <property type="entry name" value="FBD"/>
    <property type="match status" value="2"/>
</dbReference>
<feature type="domain" description="FBD" evidence="1">
    <location>
        <begin position="718"/>
        <end position="790"/>
    </location>
</feature>
<evidence type="ECO:0000313" key="3">
    <source>
        <dbReference type="Proteomes" id="UP000694240"/>
    </source>
</evidence>
<dbReference type="SMART" id="SM00579">
    <property type="entry name" value="FBD"/>
    <property type="match status" value="2"/>
</dbReference>
<dbReference type="InterPro" id="IPR055411">
    <property type="entry name" value="LRR_FXL15/At3g58940/PEG3-like"/>
</dbReference>
<feature type="domain" description="FBD" evidence="1">
    <location>
        <begin position="355"/>
        <end position="428"/>
    </location>
</feature>
<dbReference type="EMBL" id="JAEFBK010000013">
    <property type="protein sequence ID" value="KAG7534468.1"/>
    <property type="molecule type" value="Genomic_DNA"/>
</dbReference>
<evidence type="ECO:0000259" key="1">
    <source>
        <dbReference type="SMART" id="SM00579"/>
    </source>
</evidence>
<evidence type="ECO:0000313" key="2">
    <source>
        <dbReference type="EMBL" id="KAG7534468.1"/>
    </source>
</evidence>
<dbReference type="Proteomes" id="UP000694240">
    <property type="component" value="Chromosome 13"/>
</dbReference>
<name>A0A8T1XJ05_9BRAS</name>
<reference evidence="2 3" key="1">
    <citation type="submission" date="2020-12" db="EMBL/GenBank/DDBJ databases">
        <title>Concerted genomic and epigenomic changes stabilize Arabidopsis allopolyploids.</title>
        <authorList>
            <person name="Chen Z."/>
        </authorList>
    </citation>
    <scope>NUCLEOTIDE SEQUENCE [LARGE SCALE GENOMIC DNA]</scope>
    <source>
        <strain evidence="2">Allo738</strain>
        <tissue evidence="2">Leaf</tissue>
    </source>
</reference>
<dbReference type="InterPro" id="IPR006566">
    <property type="entry name" value="FBD"/>
</dbReference>
<dbReference type="AlphaFoldDB" id="A0A8T1XJ05"/>
<gene>
    <name evidence="2" type="ORF">ISN45_Aa08g020210</name>
</gene>
<proteinExistence type="predicted"/>
<comment type="caution">
    <text evidence="2">The sequence shown here is derived from an EMBL/GenBank/DDBJ whole genome shotgun (WGS) entry which is preliminary data.</text>
</comment>
<sequence>MDRISLLSDDLLLKILSMVKTKDAMTTSLLSKRWCSLWKHVPKLTYMDLNYPNTEFWRPSRFIDKFLLLNKAPVLGGMTLTLGRTCRPTDIQTWISFAISRGVRNLYIYRYRPGSGLIRLPRSLYTCETLVRLYLEGDFIMDYVPLTICFRSLKVSTLSLVNFSSNEIVDRFFSGCPVLEDLKVVRGNDNVKIFTIAIPSLQRLTVIDCCSHVPGDGFVIKAPSLKSLTIANKFSCCYSLVSMPYLVKADIKLQHGDSKNFKGLLNSAKHVSLCLQPPMDSCPIAIFNRLVSLNLCTCSLDWCPLILRHAPKLRVLRFELKEVRLFPKQNPPLQRCCISSVDVQTQLEQLSSVPQCLISSLETVEWIGYKGTQAEKKVVMYLLENSPQLKTMAISSLKSTKDSEKFKMLQELSSTQRSSTKCGGVIFGNMCLSLSILIHLLTLSTGELRVLLADIETWISVAISRGVRNLHIFQHRPGSGPIRFPRSLYTCETLVALDLRPKVIIVDDVPFKICLGSLKVLVFTFVKFSSLEILHKLLSGCPVLEKLTMVRGDDNMKSFTIAVPSLQRLIAVDCRSQVPGDDVGFVIKAPSLKFLFILSRCCGFRSLVNMPNLVKAYIKLGHGDSKKFMGCLTSTKSLYFCLQPQLLDSSCPIGIFSQLVSLHLCTCSLDWCRLILRHAPKLRVLRFEQKEVNSPIQRCCSCSIDVQTQWEQPSPVPQCLISTLETVEWIDYKGTQVEKKVVMYLLENSRQLKTMDIRSLKSTNDNEKLKMLQELSSTHRISTKCGLSFT</sequence>
<dbReference type="Pfam" id="PF00646">
    <property type="entry name" value="F-box"/>
    <property type="match status" value="1"/>
</dbReference>
<organism evidence="2 3">
    <name type="scientific">Arabidopsis thaliana x Arabidopsis arenosa</name>
    <dbReference type="NCBI Taxonomy" id="1240361"/>
    <lineage>
        <taxon>Eukaryota</taxon>
        <taxon>Viridiplantae</taxon>
        <taxon>Streptophyta</taxon>
        <taxon>Embryophyta</taxon>
        <taxon>Tracheophyta</taxon>
        <taxon>Spermatophyta</taxon>
        <taxon>Magnoliopsida</taxon>
        <taxon>eudicotyledons</taxon>
        <taxon>Gunneridae</taxon>
        <taxon>Pentapetalae</taxon>
        <taxon>rosids</taxon>
        <taxon>malvids</taxon>
        <taxon>Brassicales</taxon>
        <taxon>Brassicaceae</taxon>
        <taxon>Camelineae</taxon>
        <taxon>Arabidopsis</taxon>
    </lineage>
</organism>
<keyword evidence="3" id="KW-1185">Reference proteome</keyword>
<dbReference type="PANTHER" id="PTHR31900">
    <property type="entry name" value="F-BOX/RNI SUPERFAMILY PROTEIN-RELATED"/>
    <property type="match status" value="1"/>
</dbReference>
<dbReference type="InterPro" id="IPR050232">
    <property type="entry name" value="FBL13/AtMIF1-like"/>
</dbReference>
<dbReference type="Pfam" id="PF24758">
    <property type="entry name" value="LRR_At5g56370"/>
    <property type="match status" value="2"/>
</dbReference>
<dbReference type="InterPro" id="IPR001810">
    <property type="entry name" value="F-box_dom"/>
</dbReference>
<accession>A0A8T1XJ05</accession>
<dbReference type="PANTHER" id="PTHR31900:SF34">
    <property type="entry name" value="EMB|CAB62440.1-RELATED"/>
    <property type="match status" value="1"/>
</dbReference>